<protein>
    <recommendedName>
        <fullName evidence="2">G domain-containing protein</fullName>
    </recommendedName>
</protein>
<accession>A0AAD4F0G3</accession>
<evidence type="ECO:0000313" key="4">
    <source>
        <dbReference type="Proteomes" id="UP001197093"/>
    </source>
</evidence>
<keyword evidence="4" id="KW-1185">Reference proteome</keyword>
<dbReference type="CDD" id="cd00882">
    <property type="entry name" value="Ras_like_GTPase"/>
    <property type="match status" value="1"/>
</dbReference>
<name>A0AAD4F0G3_9PEZI</name>
<comment type="caution">
    <text evidence="3">The sequence shown here is derived from an EMBL/GenBank/DDBJ whole genome shotgun (WGS) entry which is preliminary data.</text>
</comment>
<evidence type="ECO:0000259" key="2">
    <source>
        <dbReference type="Pfam" id="PF01926"/>
    </source>
</evidence>
<sequence length="525" mass="59859">MAPSYAAAVEDVEDDGDFSDVQEYAFAPKPGDIIIALMGVTGVGKSTFISHCTDEPIAVNTGLRSCTEFVTAYRCRLDGLENVYLIDTPGFDDTYRSDIEVLTEIAEWLTDTYRRDVKLSGIIYLHRITDLRMTGSAKENYLRFQRLCGPEALRKVILATSMWEGVAPAVGEAREKELAETDDFWGYMLRHHSQMHRHYNTVESVRRLIGVFAHSPAPEPISLRLQEEIVDEGMSLIETQVGRGWEQALDKEREKYRKELEDIRAAMKEQMSKELKELEEHMQKKLDKSEKDRDALASAMEDKNRSHIKELETVKTELGSVNKHLDAEKTFTRRVVKSLEEHAKGLDLRTRSRPTGESFVDQDIHISIFAEAFAFCGPKYTVIRAVIKENFAGFPEEDNDSVRRIWWGYNHTYVVERKDGSRTWSLGSYYPGLSDYIRWGIKGCNTIKALALDLCNNGGSWIIIFTNGEVAYTRRGAKTGNRFDHFEFEEFATRNFGCDFGLIEESKMEGTPRSSNPMSSPDDDH</sequence>
<dbReference type="Proteomes" id="UP001197093">
    <property type="component" value="Unassembled WGS sequence"/>
</dbReference>
<dbReference type="InterPro" id="IPR027417">
    <property type="entry name" value="P-loop_NTPase"/>
</dbReference>
<keyword evidence="1" id="KW-0175">Coiled coil</keyword>
<dbReference type="GO" id="GO:0005525">
    <property type="term" value="F:GTP binding"/>
    <property type="evidence" value="ECO:0007669"/>
    <property type="project" value="InterPro"/>
</dbReference>
<gene>
    <name evidence="3" type="ORF">NEMBOFW57_001053</name>
</gene>
<dbReference type="EMBL" id="JAHCVI010000001">
    <property type="protein sequence ID" value="KAG7291043.1"/>
    <property type="molecule type" value="Genomic_DNA"/>
</dbReference>
<dbReference type="SUPFAM" id="SSF52540">
    <property type="entry name" value="P-loop containing nucleoside triphosphate hydrolases"/>
    <property type="match status" value="1"/>
</dbReference>
<dbReference type="Gene3D" id="3.40.50.300">
    <property type="entry name" value="P-loop containing nucleotide triphosphate hydrolases"/>
    <property type="match status" value="1"/>
</dbReference>
<dbReference type="InterPro" id="IPR006073">
    <property type="entry name" value="GTP-bd"/>
</dbReference>
<feature type="coiled-coil region" evidence="1">
    <location>
        <begin position="246"/>
        <end position="295"/>
    </location>
</feature>
<evidence type="ECO:0000313" key="3">
    <source>
        <dbReference type="EMBL" id="KAG7291043.1"/>
    </source>
</evidence>
<dbReference type="AlphaFoldDB" id="A0AAD4F0G3"/>
<reference evidence="3" key="1">
    <citation type="submission" date="2023-02" db="EMBL/GenBank/DDBJ databases">
        <authorList>
            <person name="Palmer J.M."/>
        </authorList>
    </citation>
    <scope>NUCLEOTIDE SEQUENCE</scope>
    <source>
        <strain evidence="3">FW57</strain>
    </source>
</reference>
<organism evidence="3 4">
    <name type="scientific">Staphylotrichum longicolle</name>
    <dbReference type="NCBI Taxonomy" id="669026"/>
    <lineage>
        <taxon>Eukaryota</taxon>
        <taxon>Fungi</taxon>
        <taxon>Dikarya</taxon>
        <taxon>Ascomycota</taxon>
        <taxon>Pezizomycotina</taxon>
        <taxon>Sordariomycetes</taxon>
        <taxon>Sordariomycetidae</taxon>
        <taxon>Sordariales</taxon>
        <taxon>Chaetomiaceae</taxon>
        <taxon>Staphylotrichum</taxon>
    </lineage>
</organism>
<feature type="domain" description="G" evidence="2">
    <location>
        <begin position="35"/>
        <end position="118"/>
    </location>
</feature>
<proteinExistence type="predicted"/>
<dbReference type="Pfam" id="PF01926">
    <property type="entry name" value="MMR_HSR1"/>
    <property type="match status" value="1"/>
</dbReference>
<evidence type="ECO:0000256" key="1">
    <source>
        <dbReference type="SAM" id="Coils"/>
    </source>
</evidence>